<sequence>MEKSDVHQLEHGQNVPGRRDDSPRDMGESNEKGLVPVHTLLEDHEIATMSEAHKEYILQRHGTLELDPMPDMNDADPYNWPNWKKRTNLILVAFHAMMGTFTAASIQSAFEPISVDLGVSIQRASYLTSLVIAIIGAAPLFWRPLANRYGRRPIFLISLICSLIGNVGCAKSPSYATMGLCRAITAFFICPAGAIGSAVVAECFFKHERARYMGIWTVMVTLGVPTAPFIFGFVAYRVGYRWIYWILACTNAVQFILYVFLGPETRYMRSGARHEVSSFRQEYFYFKRIDPTPLRFWDFIQPLSFVTKPCVFLPACAYAMTFLWGSIMITIEIPQLYVEYFHFNTQQIGLQNISIILGSLIGEQFGGVLSDQWMVRRERAIKRQPSYEWRLWLSYFGYLLTIAGVVIFLVCTEQAGTHWNVRPLVGAAFAAAGVQIVTTTVFTYAVDCYRVEAGSVGVFITFVRQVWGFIGPFWFPQILAKIGLPASSGVATAMIVGVSVVSTVLVQWKGKSWRGATSVL</sequence>
<accession>A0ACC3SBZ8</accession>
<name>A0ACC3SBZ8_9PEZI</name>
<dbReference type="EMBL" id="JAMKPW020000024">
    <property type="protein sequence ID" value="KAK8205495.1"/>
    <property type="molecule type" value="Genomic_DNA"/>
</dbReference>
<organism evidence="1 2">
    <name type="scientific">Zalaria obscura</name>
    <dbReference type="NCBI Taxonomy" id="2024903"/>
    <lineage>
        <taxon>Eukaryota</taxon>
        <taxon>Fungi</taxon>
        <taxon>Dikarya</taxon>
        <taxon>Ascomycota</taxon>
        <taxon>Pezizomycotina</taxon>
        <taxon>Dothideomycetes</taxon>
        <taxon>Dothideomycetidae</taxon>
        <taxon>Dothideales</taxon>
        <taxon>Zalariaceae</taxon>
        <taxon>Zalaria</taxon>
    </lineage>
</organism>
<evidence type="ECO:0000313" key="1">
    <source>
        <dbReference type="EMBL" id="KAK8205495.1"/>
    </source>
</evidence>
<dbReference type="Proteomes" id="UP001320706">
    <property type="component" value="Unassembled WGS sequence"/>
</dbReference>
<gene>
    <name evidence="1" type="ORF">M8818_004864</name>
</gene>
<protein>
    <submittedName>
        <fullName evidence="1">Uncharacterized protein</fullName>
    </submittedName>
</protein>
<keyword evidence="2" id="KW-1185">Reference proteome</keyword>
<reference evidence="1" key="1">
    <citation type="submission" date="2024-02" db="EMBL/GenBank/DDBJ databases">
        <title>Metagenome Assembled Genome of Zalaria obscura JY119.</title>
        <authorList>
            <person name="Vighnesh L."/>
            <person name="Jagadeeshwari U."/>
            <person name="Venkata Ramana C."/>
            <person name="Sasikala C."/>
        </authorList>
    </citation>
    <scope>NUCLEOTIDE SEQUENCE</scope>
    <source>
        <strain evidence="1">JY119</strain>
    </source>
</reference>
<comment type="caution">
    <text evidence="1">The sequence shown here is derived from an EMBL/GenBank/DDBJ whole genome shotgun (WGS) entry which is preliminary data.</text>
</comment>
<proteinExistence type="predicted"/>
<evidence type="ECO:0000313" key="2">
    <source>
        <dbReference type="Proteomes" id="UP001320706"/>
    </source>
</evidence>